<dbReference type="InterPro" id="IPR000462">
    <property type="entry name" value="CDP-OH_P_trans"/>
</dbReference>
<comment type="caution">
    <text evidence="4">The sequence shown here is derived from an EMBL/GenBank/DDBJ whole genome shotgun (WGS) entry which is preliminary data.</text>
</comment>
<dbReference type="Proteomes" id="UP001596380">
    <property type="component" value="Unassembled WGS sequence"/>
</dbReference>
<dbReference type="InterPro" id="IPR043130">
    <property type="entry name" value="CDP-OH_PTrfase_TM_dom"/>
</dbReference>
<evidence type="ECO:0000256" key="1">
    <source>
        <dbReference type="ARBA" id="ARBA00022679"/>
    </source>
</evidence>
<gene>
    <name evidence="4" type="ORF">ACFQKB_35195</name>
</gene>
<keyword evidence="3" id="KW-0472">Membrane</keyword>
<evidence type="ECO:0000313" key="5">
    <source>
        <dbReference type="Proteomes" id="UP001596380"/>
    </source>
</evidence>
<evidence type="ECO:0000313" key="4">
    <source>
        <dbReference type="EMBL" id="MFC6885046.1"/>
    </source>
</evidence>
<dbReference type="InterPro" id="IPR048254">
    <property type="entry name" value="CDP_ALCOHOL_P_TRANSF_CS"/>
</dbReference>
<organism evidence="4 5">
    <name type="scientific">Actinomadura yumaensis</name>
    <dbReference type="NCBI Taxonomy" id="111807"/>
    <lineage>
        <taxon>Bacteria</taxon>
        <taxon>Bacillati</taxon>
        <taxon>Actinomycetota</taxon>
        <taxon>Actinomycetes</taxon>
        <taxon>Streptosporangiales</taxon>
        <taxon>Thermomonosporaceae</taxon>
        <taxon>Actinomadura</taxon>
    </lineage>
</organism>
<dbReference type="Pfam" id="PF01066">
    <property type="entry name" value="CDP-OH_P_transf"/>
    <property type="match status" value="1"/>
</dbReference>
<feature type="transmembrane region" description="Helical" evidence="3">
    <location>
        <begin position="38"/>
        <end position="57"/>
    </location>
</feature>
<dbReference type="PROSITE" id="PS00379">
    <property type="entry name" value="CDP_ALCOHOL_P_TRANSF"/>
    <property type="match status" value="1"/>
</dbReference>
<dbReference type="RefSeq" id="WP_160824849.1">
    <property type="nucleotide sequence ID" value="NZ_JBHSXE010000001.1"/>
</dbReference>
<reference evidence="5" key="1">
    <citation type="journal article" date="2019" name="Int. J. Syst. Evol. Microbiol.">
        <title>The Global Catalogue of Microorganisms (GCM) 10K type strain sequencing project: providing services to taxonomists for standard genome sequencing and annotation.</title>
        <authorList>
            <consortium name="The Broad Institute Genomics Platform"/>
            <consortium name="The Broad Institute Genome Sequencing Center for Infectious Disease"/>
            <person name="Wu L."/>
            <person name="Ma J."/>
        </authorList>
    </citation>
    <scope>NUCLEOTIDE SEQUENCE [LARGE SCALE GENOMIC DNA]</scope>
    <source>
        <strain evidence="5">JCM 3369</strain>
    </source>
</reference>
<keyword evidence="1 2" id="KW-0808">Transferase</keyword>
<dbReference type="Gene3D" id="1.20.120.1760">
    <property type="match status" value="1"/>
</dbReference>
<accession>A0ABW2CTC8</accession>
<feature type="transmembrane region" description="Helical" evidence="3">
    <location>
        <begin position="12"/>
        <end position="32"/>
    </location>
</feature>
<keyword evidence="5" id="KW-1185">Reference proteome</keyword>
<proteinExistence type="inferred from homology"/>
<sequence>MGEGGHRAGTAVPDGAAAVAGGGVLLLALHAGAGLGTAGALAGAVFAAGAAGALAYGMRRSGVPGLGPADRVTLARTALIGGVAALVADRSAAVAWLVALAAVALVLDGADGWVARRTRTASAFGARFDMEADALLILVLSVRVATFAGAWVLAIGAMRYAFAAAARTAPWLRAGLPYSRARKAVAVVQGVVLVAVASGVPGRTAGAALTAAALALLAWSFGRDIAWLHRHRHRPDRAGWALRGGGAGRFGGGVRLGGVRPWRVGVRGASARRASRGARVAFLGG</sequence>
<feature type="transmembrane region" description="Helical" evidence="3">
    <location>
        <begin position="206"/>
        <end position="228"/>
    </location>
</feature>
<evidence type="ECO:0000256" key="2">
    <source>
        <dbReference type="RuleBase" id="RU003750"/>
    </source>
</evidence>
<dbReference type="EMBL" id="JBHSXS010000033">
    <property type="protein sequence ID" value="MFC6885046.1"/>
    <property type="molecule type" value="Genomic_DNA"/>
</dbReference>
<evidence type="ECO:0000256" key="3">
    <source>
        <dbReference type="SAM" id="Phobius"/>
    </source>
</evidence>
<feature type="transmembrane region" description="Helical" evidence="3">
    <location>
        <begin position="134"/>
        <end position="162"/>
    </location>
</feature>
<feature type="transmembrane region" description="Helical" evidence="3">
    <location>
        <begin position="78"/>
        <end position="107"/>
    </location>
</feature>
<keyword evidence="3" id="KW-1133">Transmembrane helix</keyword>
<protein>
    <submittedName>
        <fullName evidence="4">CDP-alcohol phosphatidyltransferase family protein</fullName>
    </submittedName>
</protein>
<name>A0ABW2CTC8_9ACTN</name>
<keyword evidence="3" id="KW-0812">Transmembrane</keyword>
<comment type="similarity">
    <text evidence="2">Belongs to the CDP-alcohol phosphatidyltransferase class-I family.</text>
</comment>